<proteinExistence type="predicted"/>
<evidence type="ECO:0000313" key="1">
    <source>
        <dbReference type="EMBL" id="ASO22552.1"/>
    </source>
</evidence>
<sequence>MFRVDPEQLETQAGRLTGTSGSIEDTTQTLRGAVTDRMGCWGVDEIGRSFSARYLDPASHVLALMDALPDQLLDMRDRLQATARDYTGVDEHNAGLVGSPDAGSR</sequence>
<gene>
    <name evidence="1" type="ORF">AHOG_24735</name>
</gene>
<keyword evidence="2" id="KW-1185">Reference proteome</keyword>
<dbReference type="InterPro" id="IPR036689">
    <property type="entry name" value="ESAT-6-like_sf"/>
</dbReference>
<dbReference type="SUPFAM" id="SSF140453">
    <property type="entry name" value="EsxAB dimer-like"/>
    <property type="match status" value="1"/>
</dbReference>
<evidence type="ECO:0000313" key="2">
    <source>
        <dbReference type="Proteomes" id="UP000204221"/>
    </source>
</evidence>
<dbReference type="OrthoDB" id="4562539at2"/>
<protein>
    <submittedName>
        <fullName evidence="1">Uncharacterized protein</fullName>
    </submittedName>
</protein>
<accession>A0A221W949</accession>
<organism evidence="1 2">
    <name type="scientific">Actinoalloteichus hoggarensis</name>
    <dbReference type="NCBI Taxonomy" id="1470176"/>
    <lineage>
        <taxon>Bacteria</taxon>
        <taxon>Bacillati</taxon>
        <taxon>Actinomycetota</taxon>
        <taxon>Actinomycetes</taxon>
        <taxon>Pseudonocardiales</taxon>
        <taxon>Pseudonocardiaceae</taxon>
        <taxon>Actinoalloteichus</taxon>
    </lineage>
</organism>
<dbReference type="RefSeq" id="WP_093943476.1">
    <property type="nucleotide sequence ID" value="NZ_CP022521.1"/>
</dbReference>
<name>A0A221W949_9PSEU</name>
<dbReference type="Proteomes" id="UP000204221">
    <property type="component" value="Chromosome"/>
</dbReference>
<dbReference type="KEGG" id="ahg:AHOG_24735"/>
<reference evidence="1 2" key="1">
    <citation type="submission" date="2017-07" db="EMBL/GenBank/DDBJ databases">
        <title>Complete genome sequence of Actinoalloteichus hoggarensis DSM 45943, type strain of Actinoalloteichus hoggarensis.</title>
        <authorList>
            <person name="Ruckert C."/>
            <person name="Nouioui I."/>
            <person name="Willmese J."/>
            <person name="van Wezel G."/>
            <person name="Klenk H.-P."/>
            <person name="Kalinowski J."/>
            <person name="Zotchev S.B."/>
        </authorList>
    </citation>
    <scope>NUCLEOTIDE SEQUENCE [LARGE SCALE GENOMIC DNA]</scope>
    <source>
        <strain evidence="1 2">DSM 45943</strain>
    </source>
</reference>
<dbReference type="Gene3D" id="1.10.287.1060">
    <property type="entry name" value="ESAT-6-like"/>
    <property type="match status" value="1"/>
</dbReference>
<dbReference type="EMBL" id="CP022521">
    <property type="protein sequence ID" value="ASO22552.1"/>
    <property type="molecule type" value="Genomic_DNA"/>
</dbReference>
<dbReference type="AlphaFoldDB" id="A0A221W949"/>